<dbReference type="EMBL" id="DXAN01000026">
    <property type="protein sequence ID" value="HJA09145.1"/>
    <property type="molecule type" value="Genomic_DNA"/>
</dbReference>
<keyword evidence="1 5" id="KW-0169">Cobalamin biosynthesis</keyword>
<evidence type="ECO:0000313" key="8">
    <source>
        <dbReference type="Proteomes" id="UP000824225"/>
    </source>
</evidence>
<comment type="pathway">
    <text evidence="5">Cofactor biosynthesis; adenosylcobalamin biosynthesis; cob(II)yrinate a,c-diamide from sirohydrochlorin (anaerobic route): step 6/10.</text>
</comment>
<proteinExistence type="inferred from homology"/>
<dbReference type="EC" id="2.1.1.195" evidence="5"/>
<dbReference type="GO" id="GO:0019251">
    <property type="term" value="P:anaerobic cobalamin biosynthetic process"/>
    <property type="evidence" value="ECO:0007669"/>
    <property type="project" value="UniProtKB-UniRule"/>
</dbReference>
<keyword evidence="3 5" id="KW-0808">Transferase</keyword>
<dbReference type="SUPFAM" id="SSF111342">
    <property type="entry name" value="CbiD-like"/>
    <property type="match status" value="1"/>
</dbReference>
<reference evidence="7" key="2">
    <citation type="submission" date="2021-04" db="EMBL/GenBank/DDBJ databases">
        <authorList>
            <person name="Gilroy R."/>
        </authorList>
    </citation>
    <scope>NUCLEOTIDE SEQUENCE</scope>
    <source>
        <strain evidence="7">CHK186-16707</strain>
    </source>
</reference>
<evidence type="ECO:0000256" key="6">
    <source>
        <dbReference type="SAM" id="MobiDB-lite"/>
    </source>
</evidence>
<organism evidence="7 8">
    <name type="scientific">Candidatus Mailhella merdigallinarum</name>
    <dbReference type="NCBI Taxonomy" id="2838658"/>
    <lineage>
        <taxon>Bacteria</taxon>
        <taxon>Pseudomonadati</taxon>
        <taxon>Thermodesulfobacteriota</taxon>
        <taxon>Desulfovibrionia</taxon>
        <taxon>Desulfovibrionales</taxon>
        <taxon>Desulfovibrionaceae</taxon>
        <taxon>Mailhella</taxon>
    </lineage>
</organism>
<dbReference type="Pfam" id="PF01888">
    <property type="entry name" value="CbiD"/>
    <property type="match status" value="1"/>
</dbReference>
<accession>A0A9D2HFM6</accession>
<feature type="region of interest" description="Disordered" evidence="6">
    <location>
        <begin position="383"/>
        <end position="436"/>
    </location>
</feature>
<gene>
    <name evidence="5 7" type="primary">cbiD</name>
    <name evidence="7" type="ORF">H9962_08165</name>
</gene>
<evidence type="ECO:0000256" key="5">
    <source>
        <dbReference type="HAMAP-Rule" id="MF_00787"/>
    </source>
</evidence>
<evidence type="ECO:0000256" key="2">
    <source>
        <dbReference type="ARBA" id="ARBA00022603"/>
    </source>
</evidence>
<comment type="function">
    <text evidence="5">Catalyzes the methylation of C-1 in cobalt-precorrin-5B to form cobalt-precorrin-6A.</text>
</comment>
<dbReference type="InterPro" id="IPR002748">
    <property type="entry name" value="CbiD"/>
</dbReference>
<dbReference type="GO" id="GO:0008168">
    <property type="term" value="F:methyltransferase activity"/>
    <property type="evidence" value="ECO:0007669"/>
    <property type="project" value="UniProtKB-UniRule"/>
</dbReference>
<dbReference type="GO" id="GO:0032259">
    <property type="term" value="P:methylation"/>
    <property type="evidence" value="ECO:0007669"/>
    <property type="project" value="UniProtKB-KW"/>
</dbReference>
<reference evidence="7" key="1">
    <citation type="journal article" date="2021" name="PeerJ">
        <title>Extensive microbial diversity within the chicken gut microbiome revealed by metagenomics and culture.</title>
        <authorList>
            <person name="Gilroy R."/>
            <person name="Ravi A."/>
            <person name="Getino M."/>
            <person name="Pursley I."/>
            <person name="Horton D.L."/>
            <person name="Alikhan N.F."/>
            <person name="Baker D."/>
            <person name="Gharbi K."/>
            <person name="Hall N."/>
            <person name="Watson M."/>
            <person name="Adriaenssens E.M."/>
            <person name="Foster-Nyarko E."/>
            <person name="Jarju S."/>
            <person name="Secka A."/>
            <person name="Antonio M."/>
            <person name="Oren A."/>
            <person name="Chaudhuri R.R."/>
            <person name="La Ragione R."/>
            <person name="Hildebrand F."/>
            <person name="Pallen M.J."/>
        </authorList>
    </citation>
    <scope>NUCLEOTIDE SEQUENCE</scope>
    <source>
        <strain evidence="7">CHK186-16707</strain>
    </source>
</reference>
<dbReference type="HAMAP" id="MF_00787">
    <property type="entry name" value="CbiD"/>
    <property type="match status" value="1"/>
</dbReference>
<evidence type="ECO:0000256" key="4">
    <source>
        <dbReference type="ARBA" id="ARBA00022691"/>
    </source>
</evidence>
<protein>
    <recommendedName>
        <fullName evidence="5">Cobalt-precorrin-5B C(1)-methyltransferase</fullName>
        <ecNumber evidence="5">2.1.1.195</ecNumber>
    </recommendedName>
    <alternativeName>
        <fullName evidence="5">Cobalt-precorrin-6A synthase</fullName>
    </alternativeName>
</protein>
<dbReference type="InterPro" id="IPR036074">
    <property type="entry name" value="CbiD_sf"/>
</dbReference>
<dbReference type="AlphaFoldDB" id="A0A9D2HFM6"/>
<dbReference type="NCBIfam" id="TIGR00312">
    <property type="entry name" value="cbiD"/>
    <property type="match status" value="1"/>
</dbReference>
<dbReference type="Proteomes" id="UP000824225">
    <property type="component" value="Unassembled WGS sequence"/>
</dbReference>
<dbReference type="Gene3D" id="3.30.2110.10">
    <property type="entry name" value="CbiD-like"/>
    <property type="match status" value="1"/>
</dbReference>
<evidence type="ECO:0000256" key="1">
    <source>
        <dbReference type="ARBA" id="ARBA00022573"/>
    </source>
</evidence>
<dbReference type="PANTHER" id="PTHR35863">
    <property type="entry name" value="COBALT-PRECORRIN-5B C(1)-METHYLTRANSFERASE"/>
    <property type="match status" value="1"/>
</dbReference>
<comment type="catalytic activity">
    <reaction evidence="5">
        <text>Co-precorrin-5B + S-adenosyl-L-methionine = Co-precorrin-6A + S-adenosyl-L-homocysteine</text>
        <dbReference type="Rhea" id="RHEA:26285"/>
        <dbReference type="ChEBI" id="CHEBI:57856"/>
        <dbReference type="ChEBI" id="CHEBI:59789"/>
        <dbReference type="ChEBI" id="CHEBI:60063"/>
        <dbReference type="ChEBI" id="CHEBI:60064"/>
        <dbReference type="EC" id="2.1.1.195"/>
    </reaction>
</comment>
<evidence type="ECO:0000256" key="3">
    <source>
        <dbReference type="ARBA" id="ARBA00022679"/>
    </source>
</evidence>
<keyword evidence="2 5" id="KW-0489">Methyltransferase</keyword>
<sequence length="436" mass="46561">MTQKQQNLRWGYSTGACAAATAAAAWMRLTRGKTPASIRVRFLDGKERELPLRTDTGHMAAILKDGGDDPDCTHGATLYADIRPCRPGDIRAEDYALKVGNGAVILRGVEGIGLCTRQGLDCDPGRWAVNLGPRRMIADNLRLAGLDAGCWLLEIGVENGASLAKHTLNTQLGIVGGISLLGTTGLVRPYSHDAYIHTIRICVKSHSLSGGSSMVFCTGGRTKAGAEARLPDLPPTAFVGIGDFIAESLAAACRCGMREIVVACMAGKLCKYAAGFANTHAHKVSQDMDLLRAEVNRALPAETALHEALEHSASVREALLSIPESAREGLLRRLARTALEQFARRCACGPKLRLLLFDFEGGFLFEEVREASAQSLRHDAAHAATAPFPVDDAPDLSRRRGENTGSADADESETPPALADPVDAVGPSYFMRRPAP</sequence>
<comment type="similarity">
    <text evidence="5">Belongs to the CbiD family.</text>
</comment>
<name>A0A9D2HFM6_9BACT</name>
<evidence type="ECO:0000313" key="7">
    <source>
        <dbReference type="EMBL" id="HJA09145.1"/>
    </source>
</evidence>
<keyword evidence="4 5" id="KW-0949">S-adenosyl-L-methionine</keyword>
<dbReference type="PANTHER" id="PTHR35863:SF1">
    <property type="entry name" value="COBALT-PRECORRIN-5B C(1)-METHYLTRANSFERASE"/>
    <property type="match status" value="1"/>
</dbReference>
<comment type="caution">
    <text evidence="7">The sequence shown here is derived from an EMBL/GenBank/DDBJ whole genome shotgun (WGS) entry which is preliminary data.</text>
</comment>